<organism evidence="2 3">
    <name type="scientific">Pleomassaria siparia CBS 279.74</name>
    <dbReference type="NCBI Taxonomy" id="1314801"/>
    <lineage>
        <taxon>Eukaryota</taxon>
        <taxon>Fungi</taxon>
        <taxon>Dikarya</taxon>
        <taxon>Ascomycota</taxon>
        <taxon>Pezizomycotina</taxon>
        <taxon>Dothideomycetes</taxon>
        <taxon>Pleosporomycetidae</taxon>
        <taxon>Pleosporales</taxon>
        <taxon>Pleomassariaceae</taxon>
        <taxon>Pleomassaria</taxon>
    </lineage>
</organism>
<evidence type="ECO:0000313" key="3">
    <source>
        <dbReference type="Proteomes" id="UP000799428"/>
    </source>
</evidence>
<gene>
    <name evidence="2" type="ORF">K504DRAFT_451037</name>
</gene>
<protein>
    <submittedName>
        <fullName evidence="2">Uncharacterized protein</fullName>
    </submittedName>
</protein>
<sequence length="104" mass="10241">MGCFSSKPSEESGRPNRVTANHQSLNAAAAVGYYGADPGVVHHDGGEHQQGRAHHVGGDDGAHHGGHQGGHHHGGDHGGDHGGGHHGGDHAGGGYSGGDGSDAI</sequence>
<dbReference type="EMBL" id="MU005783">
    <property type="protein sequence ID" value="KAF2704323.1"/>
    <property type="molecule type" value="Genomic_DNA"/>
</dbReference>
<keyword evidence="3" id="KW-1185">Reference proteome</keyword>
<feature type="region of interest" description="Disordered" evidence="1">
    <location>
        <begin position="1"/>
        <end position="23"/>
    </location>
</feature>
<feature type="compositionally biased region" description="Gly residues" evidence="1">
    <location>
        <begin position="90"/>
        <end position="104"/>
    </location>
</feature>
<reference evidence="2" key="1">
    <citation type="journal article" date="2020" name="Stud. Mycol.">
        <title>101 Dothideomycetes genomes: a test case for predicting lifestyles and emergence of pathogens.</title>
        <authorList>
            <person name="Haridas S."/>
            <person name="Albert R."/>
            <person name="Binder M."/>
            <person name="Bloem J."/>
            <person name="Labutti K."/>
            <person name="Salamov A."/>
            <person name="Andreopoulos B."/>
            <person name="Baker S."/>
            <person name="Barry K."/>
            <person name="Bills G."/>
            <person name="Bluhm B."/>
            <person name="Cannon C."/>
            <person name="Castanera R."/>
            <person name="Culley D."/>
            <person name="Daum C."/>
            <person name="Ezra D."/>
            <person name="Gonzalez J."/>
            <person name="Henrissat B."/>
            <person name="Kuo A."/>
            <person name="Liang C."/>
            <person name="Lipzen A."/>
            <person name="Lutzoni F."/>
            <person name="Magnuson J."/>
            <person name="Mondo S."/>
            <person name="Nolan M."/>
            <person name="Ohm R."/>
            <person name="Pangilinan J."/>
            <person name="Park H.-J."/>
            <person name="Ramirez L."/>
            <person name="Alfaro M."/>
            <person name="Sun H."/>
            <person name="Tritt A."/>
            <person name="Yoshinaga Y."/>
            <person name="Zwiers L.-H."/>
            <person name="Turgeon B."/>
            <person name="Goodwin S."/>
            <person name="Spatafora J."/>
            <person name="Crous P."/>
            <person name="Grigoriev I."/>
        </authorList>
    </citation>
    <scope>NUCLEOTIDE SEQUENCE</scope>
    <source>
        <strain evidence="2">CBS 279.74</strain>
    </source>
</reference>
<evidence type="ECO:0000313" key="2">
    <source>
        <dbReference type="EMBL" id="KAF2704323.1"/>
    </source>
</evidence>
<proteinExistence type="predicted"/>
<dbReference type="Proteomes" id="UP000799428">
    <property type="component" value="Unassembled WGS sequence"/>
</dbReference>
<evidence type="ECO:0000256" key="1">
    <source>
        <dbReference type="SAM" id="MobiDB-lite"/>
    </source>
</evidence>
<dbReference type="AlphaFoldDB" id="A0A6G1JVG4"/>
<feature type="compositionally biased region" description="Basic and acidic residues" evidence="1">
    <location>
        <begin position="73"/>
        <end position="89"/>
    </location>
</feature>
<accession>A0A6G1JVG4</accession>
<feature type="region of interest" description="Disordered" evidence="1">
    <location>
        <begin position="35"/>
        <end position="104"/>
    </location>
</feature>
<feature type="compositionally biased region" description="Basic and acidic residues" evidence="1">
    <location>
        <begin position="40"/>
        <end position="63"/>
    </location>
</feature>
<name>A0A6G1JVG4_9PLEO</name>